<sequence>MKKLLLLSLLLIPGVLMAKTQKLNSFEGIMDALKEGKVVHAVFYYKDCQLISDNEIEDESVDAVGGMKIDTWEYFAKGSIRNKEAFVVTSTSKLIANPKGKGYVYNYVKLRIYESGKVKITANYLDSVTHEETMTENFFTKVNDGENGAAHFFAH</sequence>
<reference evidence="2 3" key="1">
    <citation type="submission" date="2018-12" db="EMBL/GenBank/DDBJ databases">
        <title>Marinifilum JC070 sp. nov., a marine bacterium isolated from Yongle Blue Hole in the South China Sea.</title>
        <authorList>
            <person name="Fu T."/>
        </authorList>
    </citation>
    <scope>NUCLEOTIDE SEQUENCE [LARGE SCALE GENOMIC DNA]</scope>
    <source>
        <strain evidence="2 3">JC070</strain>
    </source>
</reference>
<evidence type="ECO:0000256" key="1">
    <source>
        <dbReference type="SAM" id="SignalP"/>
    </source>
</evidence>
<name>A0ABX1WTT1_9BACT</name>
<feature type="signal peptide" evidence="1">
    <location>
        <begin position="1"/>
        <end position="18"/>
    </location>
</feature>
<dbReference type="EMBL" id="RZNH01000007">
    <property type="protein sequence ID" value="NOU59421.1"/>
    <property type="molecule type" value="Genomic_DNA"/>
</dbReference>
<evidence type="ECO:0000313" key="3">
    <source>
        <dbReference type="Proteomes" id="UP000732105"/>
    </source>
</evidence>
<comment type="caution">
    <text evidence="2">The sequence shown here is derived from an EMBL/GenBank/DDBJ whole genome shotgun (WGS) entry which is preliminary data.</text>
</comment>
<organism evidence="2 3">
    <name type="scientific">Marinifilum caeruleilacunae</name>
    <dbReference type="NCBI Taxonomy" id="2499076"/>
    <lineage>
        <taxon>Bacteria</taxon>
        <taxon>Pseudomonadati</taxon>
        <taxon>Bacteroidota</taxon>
        <taxon>Bacteroidia</taxon>
        <taxon>Marinilabiliales</taxon>
        <taxon>Marinifilaceae</taxon>
    </lineage>
</organism>
<dbReference type="Proteomes" id="UP000732105">
    <property type="component" value="Unassembled WGS sequence"/>
</dbReference>
<proteinExistence type="predicted"/>
<evidence type="ECO:0008006" key="4">
    <source>
        <dbReference type="Google" id="ProtNLM"/>
    </source>
</evidence>
<keyword evidence="1" id="KW-0732">Signal</keyword>
<gene>
    <name evidence="2" type="ORF">ELS83_06300</name>
</gene>
<dbReference type="RefSeq" id="WP_171594700.1">
    <property type="nucleotide sequence ID" value="NZ_RZNH01000007.1"/>
</dbReference>
<feature type="chain" id="PRO_5046993937" description="Nuclear transport factor 2 family protein" evidence="1">
    <location>
        <begin position="19"/>
        <end position="155"/>
    </location>
</feature>
<accession>A0ABX1WTT1</accession>
<evidence type="ECO:0000313" key="2">
    <source>
        <dbReference type="EMBL" id="NOU59421.1"/>
    </source>
</evidence>
<protein>
    <recommendedName>
        <fullName evidence="4">Nuclear transport factor 2 family protein</fullName>
    </recommendedName>
</protein>
<keyword evidence="3" id="KW-1185">Reference proteome</keyword>